<protein>
    <submittedName>
        <fullName evidence="2">Putative secreted protein</fullName>
    </submittedName>
</protein>
<reference evidence="2" key="1">
    <citation type="submission" date="2018-01" db="EMBL/GenBank/DDBJ databases">
        <title>An insight into the sialome of Amazonian anophelines.</title>
        <authorList>
            <person name="Ribeiro J.M."/>
            <person name="Scarpassa V."/>
            <person name="Calvo E."/>
        </authorList>
    </citation>
    <scope>NUCLEOTIDE SEQUENCE</scope>
</reference>
<feature type="region of interest" description="Disordered" evidence="1">
    <location>
        <begin position="39"/>
        <end position="70"/>
    </location>
</feature>
<accession>A0A2M4DCQ0</accession>
<proteinExistence type="predicted"/>
<evidence type="ECO:0000313" key="2">
    <source>
        <dbReference type="EMBL" id="MBW74848.1"/>
    </source>
</evidence>
<sequence length="70" mass="8025">MKSVTVLPVWLCWRGHCWSRRNRCSTGVSTRSVSRMGSSWRHSALSSISIPSPNHSRLRSTTRNRWCALP</sequence>
<evidence type="ECO:0000256" key="1">
    <source>
        <dbReference type="SAM" id="MobiDB-lite"/>
    </source>
</evidence>
<name>A0A2M4DCQ0_ANODA</name>
<dbReference type="EMBL" id="GGFL01010670">
    <property type="protein sequence ID" value="MBW74848.1"/>
    <property type="molecule type" value="Transcribed_RNA"/>
</dbReference>
<feature type="compositionally biased region" description="Polar residues" evidence="1">
    <location>
        <begin position="39"/>
        <end position="55"/>
    </location>
</feature>
<organism evidence="2">
    <name type="scientific">Anopheles darlingi</name>
    <name type="common">Mosquito</name>
    <dbReference type="NCBI Taxonomy" id="43151"/>
    <lineage>
        <taxon>Eukaryota</taxon>
        <taxon>Metazoa</taxon>
        <taxon>Ecdysozoa</taxon>
        <taxon>Arthropoda</taxon>
        <taxon>Hexapoda</taxon>
        <taxon>Insecta</taxon>
        <taxon>Pterygota</taxon>
        <taxon>Neoptera</taxon>
        <taxon>Endopterygota</taxon>
        <taxon>Diptera</taxon>
        <taxon>Nematocera</taxon>
        <taxon>Culicoidea</taxon>
        <taxon>Culicidae</taxon>
        <taxon>Anophelinae</taxon>
        <taxon>Anopheles</taxon>
    </lineage>
</organism>
<dbReference type="AlphaFoldDB" id="A0A2M4DCQ0"/>